<dbReference type="Pfam" id="PF00240">
    <property type="entry name" value="ubiquitin"/>
    <property type="match status" value="1"/>
</dbReference>
<dbReference type="GO" id="GO:0006508">
    <property type="term" value="P:proteolysis"/>
    <property type="evidence" value="ECO:0007669"/>
    <property type="project" value="UniProtKB-KW"/>
</dbReference>
<keyword evidence="6" id="KW-1185">Reference proteome</keyword>
<keyword evidence="3" id="KW-0378">Hydrolase</keyword>
<dbReference type="GO" id="GO:0008233">
    <property type="term" value="F:peptidase activity"/>
    <property type="evidence" value="ECO:0007669"/>
    <property type="project" value="UniProtKB-KW"/>
</dbReference>
<keyword evidence="2" id="KW-0833">Ubl conjugation pathway</keyword>
<evidence type="ECO:0000256" key="2">
    <source>
        <dbReference type="ARBA" id="ARBA00022786"/>
    </source>
</evidence>
<dbReference type="InterPro" id="IPR000626">
    <property type="entry name" value="Ubiquitin-like_dom"/>
</dbReference>
<evidence type="ECO:0000256" key="3">
    <source>
        <dbReference type="ARBA" id="ARBA00022801"/>
    </source>
</evidence>
<evidence type="ECO:0000256" key="1">
    <source>
        <dbReference type="ARBA" id="ARBA00022670"/>
    </source>
</evidence>
<evidence type="ECO:0000313" key="6">
    <source>
        <dbReference type="Proteomes" id="UP001485043"/>
    </source>
</evidence>
<dbReference type="InterPro" id="IPR029071">
    <property type="entry name" value="Ubiquitin-like_domsf"/>
</dbReference>
<dbReference type="SUPFAM" id="SSF54236">
    <property type="entry name" value="Ubiquitin-like"/>
    <property type="match status" value="1"/>
</dbReference>
<gene>
    <name evidence="5" type="ORF">WJX84_008107</name>
</gene>
<dbReference type="Gene3D" id="3.10.20.90">
    <property type="entry name" value="Phosphatidylinositol 3-kinase Catalytic Subunit, Chain A, domain 1"/>
    <property type="match status" value="1"/>
</dbReference>
<keyword evidence="1" id="KW-0645">Protease</keyword>
<dbReference type="PROSITE" id="PS50053">
    <property type="entry name" value="UBIQUITIN_2"/>
    <property type="match status" value="1"/>
</dbReference>
<proteinExistence type="predicted"/>
<evidence type="ECO:0000313" key="5">
    <source>
        <dbReference type="EMBL" id="KAK9866116.1"/>
    </source>
</evidence>
<dbReference type="Proteomes" id="UP001485043">
    <property type="component" value="Unassembled WGS sequence"/>
</dbReference>
<feature type="non-terminal residue" evidence="5">
    <location>
        <position position="675"/>
    </location>
</feature>
<name>A0AAW1TCD6_9CHLO</name>
<evidence type="ECO:0000259" key="4">
    <source>
        <dbReference type="PROSITE" id="PS50053"/>
    </source>
</evidence>
<dbReference type="EMBL" id="JALJOV010000188">
    <property type="protein sequence ID" value="KAK9866116.1"/>
    <property type="molecule type" value="Genomic_DNA"/>
</dbReference>
<protein>
    <recommendedName>
        <fullName evidence="4">Ubiquitin-like domain-containing protein</fullName>
    </recommendedName>
</protein>
<sequence>MYIAANSLMTHAFQIIACSSDRASAAEQVDKVQRAFILRMLSFSTFSKHLAAVRETNELLKRSMESQVDDEGHSLQVNVRWLQEHGIVKELLRANLHQKQYVDQVQNVLKKLTVRGSLQQEHLEMLWNLTEKVDTFEAVKNNVYSMLGDLAGSLSEEQLNLMFEKFQSRSEWPLADCLKLLDLVAQLADSDQQCKQKVDDDESAPAALHLLKALLPHPKDSGDLQDMLVPTVDVIVARMEEICAQPLLLPGTPSGAQSMLKDNLLQYADFLLWASTKGDFLLTTDLAVRLWKCLVMQGTSCQDQGYRFFAQGLLRFEPDAIEQLLLEMESTLDAQTLGLHGWTCFLAYFTRVNLQRDMMITDTDDSPRFAVRGQVLVGKEFIWKLVLTCENMTLYEEARNYLFRLYTYVVDERCLQDYVLQLVRECLDRMRQAIDLVQLMSSLPMLPPEQEMELLASRQALARTLDLLLVSSNQLPVRTMPERPMHSASTEGQQISITVLPWMSGTERFSLSVDTNSYISVVRQQIAAKCGYSGDPASLRLLFMGRELANDARTLAMEDVKGGMTMQMALKSQLKLDEDAARPPLQTVPVLLAEQAGSYELLLELADAFPQDATIRDITSQLLNLMPTFPDITQRLAEALLGGQNASALSELWTEAGQDDEAASVKAAHLKYTIE</sequence>
<dbReference type="AlphaFoldDB" id="A0AAW1TCD6"/>
<comment type="caution">
    <text evidence="5">The sequence shown here is derived from an EMBL/GenBank/DDBJ whole genome shotgun (WGS) entry which is preliminary data.</text>
</comment>
<dbReference type="InterPro" id="IPR056850">
    <property type="entry name" value="ARM_UBP34_24_USP9X_Y"/>
</dbReference>
<feature type="domain" description="Ubiquitin-like" evidence="4">
    <location>
        <begin position="495"/>
        <end position="571"/>
    </location>
</feature>
<dbReference type="CDD" id="cd17039">
    <property type="entry name" value="Ubl_ubiquitin_like"/>
    <property type="match status" value="1"/>
</dbReference>
<organism evidence="5 6">
    <name type="scientific">Apatococcus fuscideae</name>
    <dbReference type="NCBI Taxonomy" id="2026836"/>
    <lineage>
        <taxon>Eukaryota</taxon>
        <taxon>Viridiplantae</taxon>
        <taxon>Chlorophyta</taxon>
        <taxon>core chlorophytes</taxon>
        <taxon>Trebouxiophyceae</taxon>
        <taxon>Chlorellales</taxon>
        <taxon>Chlorellaceae</taxon>
        <taxon>Apatococcus</taxon>
    </lineage>
</organism>
<accession>A0AAW1TCD6</accession>
<reference evidence="5 6" key="1">
    <citation type="journal article" date="2024" name="Nat. Commun.">
        <title>Phylogenomics reveals the evolutionary origins of lichenization in chlorophyte algae.</title>
        <authorList>
            <person name="Puginier C."/>
            <person name="Libourel C."/>
            <person name="Otte J."/>
            <person name="Skaloud P."/>
            <person name="Haon M."/>
            <person name="Grisel S."/>
            <person name="Petersen M."/>
            <person name="Berrin J.G."/>
            <person name="Delaux P.M."/>
            <person name="Dal Grande F."/>
            <person name="Keller J."/>
        </authorList>
    </citation>
    <scope>NUCLEOTIDE SEQUENCE [LARGE SCALE GENOMIC DNA]</scope>
    <source>
        <strain evidence="5 6">SAG 2523</strain>
    </source>
</reference>
<dbReference type="Pfam" id="PF25010">
    <property type="entry name" value="ARM_UBP24_USP9X-Y"/>
    <property type="match status" value="2"/>
</dbReference>